<feature type="domain" description="Aminoglycoside phosphotransferase" evidence="1">
    <location>
        <begin position="47"/>
        <end position="279"/>
    </location>
</feature>
<dbReference type="InterPro" id="IPR047175">
    <property type="entry name" value="CotS-like"/>
</dbReference>
<evidence type="ECO:0000313" key="3">
    <source>
        <dbReference type="Proteomes" id="UP000184080"/>
    </source>
</evidence>
<reference evidence="2 3" key="1">
    <citation type="submission" date="2016-11" db="EMBL/GenBank/DDBJ databases">
        <authorList>
            <person name="Jaros S."/>
            <person name="Januszkiewicz K."/>
            <person name="Wedrychowicz H."/>
        </authorList>
    </citation>
    <scope>NUCLEOTIDE SEQUENCE [LARGE SCALE GENOMIC DNA]</scope>
    <source>
        <strain evidence="2 3">DSM 21864</strain>
    </source>
</reference>
<keyword evidence="3" id="KW-1185">Reference proteome</keyword>
<dbReference type="AlphaFoldDB" id="A0A1M6CPT3"/>
<dbReference type="Proteomes" id="UP000184080">
    <property type="component" value="Unassembled WGS sequence"/>
</dbReference>
<dbReference type="Gene3D" id="3.90.1200.10">
    <property type="match status" value="1"/>
</dbReference>
<dbReference type="InterPro" id="IPR011009">
    <property type="entry name" value="Kinase-like_dom_sf"/>
</dbReference>
<evidence type="ECO:0000259" key="1">
    <source>
        <dbReference type="Pfam" id="PF01636"/>
    </source>
</evidence>
<dbReference type="NCBIfam" id="TIGR02906">
    <property type="entry name" value="spore_CotS"/>
    <property type="match status" value="1"/>
</dbReference>
<protein>
    <submittedName>
        <fullName evidence="2">Spore coat protein, CotS family</fullName>
    </submittedName>
</protein>
<keyword evidence="2" id="KW-0167">Capsid protein</keyword>
<dbReference type="GO" id="GO:0042601">
    <property type="term" value="C:endospore-forming forespore"/>
    <property type="evidence" value="ECO:0007669"/>
    <property type="project" value="TreeGrafter"/>
</dbReference>
<sequence length="355" mass="42398">MSETSNTEILNYLSEQNVKSQVLPYYGLEDAYITQIKFKDTDKQRAVYRVDHLNKSYSLKKVYYNISDVRFIYSALEWFYRYNINVPRILPTIKKGRYVEYKNMLFILTPWIEGIKCSYDNIEHVMDSAINLGHMHHAGKDFRPIIGSSMRKQMYDLFTLVQKHFDNILHCSNQAFRIRDKFSKLFLQHFETNISLAKIALESASTINTDNLTISLCHLDYVNKNILFDVDNNIWVIDFDKCCIDYCAHDISYFLRRLLKRDNTKWDLEIAMNAINAYDKIHPLSFDDMKYIFVYLSFPQKYWKISKDYYNNIKRCNKNSFYTLLTKAVEKDDYQLNFANEFKKFVENKYSSKIL</sequence>
<dbReference type="STRING" id="1121298.SAMN05444401_1196"/>
<evidence type="ECO:0000313" key="2">
    <source>
        <dbReference type="EMBL" id="SHI63105.1"/>
    </source>
</evidence>
<organism evidence="2 3">
    <name type="scientific">Clostridium amylolyticum</name>
    <dbReference type="NCBI Taxonomy" id="1121298"/>
    <lineage>
        <taxon>Bacteria</taxon>
        <taxon>Bacillati</taxon>
        <taxon>Bacillota</taxon>
        <taxon>Clostridia</taxon>
        <taxon>Eubacteriales</taxon>
        <taxon>Clostridiaceae</taxon>
        <taxon>Clostridium</taxon>
    </lineage>
</organism>
<keyword evidence="2" id="KW-0946">Virion</keyword>
<proteinExistence type="predicted"/>
<accession>A0A1M6CPT3</accession>
<dbReference type="EMBL" id="FQZO01000001">
    <property type="protein sequence ID" value="SHI63105.1"/>
    <property type="molecule type" value="Genomic_DNA"/>
</dbReference>
<dbReference type="InterPro" id="IPR002575">
    <property type="entry name" value="Aminoglycoside_PTrfase"/>
</dbReference>
<dbReference type="RefSeq" id="WP_073004566.1">
    <property type="nucleotide sequence ID" value="NZ_FQZO01000001.1"/>
</dbReference>
<dbReference type="InterPro" id="IPR014255">
    <property type="entry name" value="Spore_coat_CotS"/>
</dbReference>
<dbReference type="SUPFAM" id="SSF56112">
    <property type="entry name" value="Protein kinase-like (PK-like)"/>
    <property type="match status" value="1"/>
</dbReference>
<gene>
    <name evidence="2" type="ORF">SAMN05444401_1196</name>
</gene>
<dbReference type="PANTHER" id="PTHR39179">
    <property type="entry name" value="SPORE COAT PROTEIN I"/>
    <property type="match status" value="1"/>
</dbReference>
<dbReference type="Gene3D" id="3.30.200.20">
    <property type="entry name" value="Phosphorylase Kinase, domain 1"/>
    <property type="match status" value="1"/>
</dbReference>
<name>A0A1M6CPT3_9CLOT</name>
<dbReference type="PANTHER" id="PTHR39179:SF1">
    <property type="entry name" value="SPORE COAT PROTEIN I"/>
    <property type="match status" value="1"/>
</dbReference>
<dbReference type="Pfam" id="PF01636">
    <property type="entry name" value="APH"/>
    <property type="match status" value="1"/>
</dbReference>
<dbReference type="OrthoDB" id="9771902at2"/>